<feature type="chain" id="PRO_5044554149" evidence="1">
    <location>
        <begin position="27"/>
        <end position="257"/>
    </location>
</feature>
<sequence>MAYLKLGMLALAPMLAALLPLHHAQAEQCEKVAFNESKYVVCTLDVEKADLRLFWKGADGEPYRAFSSLAEAVRAEGRKLTFAVNAGMYRADFSPMGLYVENGRELKPANMAAAERAAGQVPNFYKKPNGVFFLGEAGAGILATDAFLKLAPKARFATQSGPMLVIANKLNPIFIIGSTDRTRRSGVGVCENGTVRFAISEDGVNFHDFARLFRDRLQCPDALFLDGGRGVGLYNPAMGRNDWSWHGGYGPIFGLVE</sequence>
<dbReference type="Proteomes" id="UP000540266">
    <property type="component" value="Chromosome"/>
</dbReference>
<dbReference type="RefSeq" id="WP_064825387.1">
    <property type="nucleotide sequence ID" value="NZ_CP013532.1"/>
</dbReference>
<evidence type="ECO:0000259" key="2">
    <source>
        <dbReference type="Pfam" id="PF09992"/>
    </source>
</evidence>
<dbReference type="EMBL" id="CP064931">
    <property type="protein sequence ID" value="QPK10152.1"/>
    <property type="molecule type" value="Genomic_DNA"/>
</dbReference>
<dbReference type="AlphaFoldDB" id="A0A192TC68"/>
<protein>
    <submittedName>
        <fullName evidence="4">Phosphodiester glycosidase family protein</fullName>
    </submittedName>
</protein>
<evidence type="ECO:0000313" key="6">
    <source>
        <dbReference type="Proteomes" id="UP000540266"/>
    </source>
</evidence>
<reference evidence="4 6" key="2">
    <citation type="submission" date="2020-11" db="EMBL/GenBank/DDBJ databases">
        <title>Indigenous Rhizobia Nodulating Common beans in Western Kenya.</title>
        <authorList>
            <person name="Wekesa C.S."/>
            <person name="Oelmueller R."/>
            <person name="Furch A.C."/>
        </authorList>
    </citation>
    <scope>NUCLEOTIDE SEQUENCE [LARGE SCALE GENOMIC DNA]</scope>
    <source>
        <strain evidence="6">BS3</strain>
        <strain evidence="4">S3</strain>
    </source>
</reference>
<keyword evidence="4" id="KW-0378">Hydrolase</keyword>
<keyword evidence="5" id="KW-1185">Reference proteome</keyword>
<dbReference type="GO" id="GO:0016798">
    <property type="term" value="F:hydrolase activity, acting on glycosyl bonds"/>
    <property type="evidence" value="ECO:0007669"/>
    <property type="project" value="UniProtKB-KW"/>
</dbReference>
<feature type="signal peptide" evidence="1">
    <location>
        <begin position="1"/>
        <end position="26"/>
    </location>
</feature>
<keyword evidence="1" id="KW-0732">Signal</keyword>
<dbReference type="Pfam" id="PF09992">
    <property type="entry name" value="NAGPA"/>
    <property type="match status" value="1"/>
</dbReference>
<evidence type="ECO:0000256" key="1">
    <source>
        <dbReference type="SAM" id="SignalP"/>
    </source>
</evidence>
<dbReference type="Proteomes" id="UP000078551">
    <property type="component" value="Chromosome"/>
</dbReference>
<accession>A0A192TC68</accession>
<reference evidence="3 5" key="1">
    <citation type="submission" date="2015-11" db="EMBL/GenBank/DDBJ databases">
        <title>The limits of bacterial species coexistence and the symbiotic plasmid transference in sympatric Rhizobium populations.</title>
        <authorList>
            <person name="Perez-Carrascal O.M."/>
            <person name="VanInsberghe D."/>
            <person name="Juarez S."/>
            <person name="Polz M.F."/>
            <person name="Vinuesa P."/>
            <person name="Gonzalez V."/>
        </authorList>
    </citation>
    <scope>NUCLEOTIDE SEQUENCE [LARGE SCALE GENOMIC DNA]</scope>
    <source>
        <strain evidence="3 5">N771</strain>
    </source>
</reference>
<gene>
    <name evidence="3" type="ORF">AMC81_CH02686</name>
    <name evidence="4" type="ORF">HER27_006230</name>
</gene>
<dbReference type="EMBL" id="CP013568">
    <property type="protein sequence ID" value="ANL85447.1"/>
    <property type="molecule type" value="Genomic_DNA"/>
</dbReference>
<organism evidence="4 6">
    <name type="scientific">Rhizobium phaseoli</name>
    <dbReference type="NCBI Taxonomy" id="396"/>
    <lineage>
        <taxon>Bacteria</taxon>
        <taxon>Pseudomonadati</taxon>
        <taxon>Pseudomonadota</taxon>
        <taxon>Alphaproteobacteria</taxon>
        <taxon>Hyphomicrobiales</taxon>
        <taxon>Rhizobiaceae</taxon>
        <taxon>Rhizobium/Agrobacterium group</taxon>
        <taxon>Rhizobium</taxon>
    </lineage>
</organism>
<evidence type="ECO:0000313" key="3">
    <source>
        <dbReference type="EMBL" id="ANL85447.1"/>
    </source>
</evidence>
<feature type="domain" description="Phosphodiester glycosidase" evidence="2">
    <location>
        <begin position="80"/>
        <end position="234"/>
    </location>
</feature>
<keyword evidence="4" id="KW-0326">Glycosidase</keyword>
<evidence type="ECO:0000313" key="5">
    <source>
        <dbReference type="Proteomes" id="UP000078551"/>
    </source>
</evidence>
<dbReference type="GeneID" id="45957972"/>
<dbReference type="InterPro" id="IPR018711">
    <property type="entry name" value="NAGPA"/>
</dbReference>
<name>A0A192TC68_9HYPH</name>
<evidence type="ECO:0000313" key="4">
    <source>
        <dbReference type="EMBL" id="QPK10152.1"/>
    </source>
</evidence>
<proteinExistence type="predicted"/>